<name>A0ABR0CYI3_9LAMI</name>
<feature type="transmembrane region" description="Helical" evidence="6">
    <location>
        <begin position="263"/>
        <end position="281"/>
    </location>
</feature>
<comment type="caution">
    <text evidence="6">Lacks conserved residue(s) required for the propagation of feature annotation.</text>
</comment>
<dbReference type="CDD" id="cd13132">
    <property type="entry name" value="MATE_eukaryotic"/>
    <property type="match status" value="1"/>
</dbReference>
<keyword evidence="8" id="KW-1185">Reference proteome</keyword>
<dbReference type="EMBL" id="JAYDYQ010002685">
    <property type="protein sequence ID" value="KAK4481631.1"/>
    <property type="molecule type" value="Genomic_DNA"/>
</dbReference>
<comment type="similarity">
    <text evidence="2 6">Belongs to the multi antimicrobial extrusion (MATE) (TC 2.A.66.1) family.</text>
</comment>
<organism evidence="7 8">
    <name type="scientific">Penstemon davidsonii</name>
    <dbReference type="NCBI Taxonomy" id="160366"/>
    <lineage>
        <taxon>Eukaryota</taxon>
        <taxon>Viridiplantae</taxon>
        <taxon>Streptophyta</taxon>
        <taxon>Embryophyta</taxon>
        <taxon>Tracheophyta</taxon>
        <taxon>Spermatophyta</taxon>
        <taxon>Magnoliopsida</taxon>
        <taxon>eudicotyledons</taxon>
        <taxon>Gunneridae</taxon>
        <taxon>Pentapetalae</taxon>
        <taxon>asterids</taxon>
        <taxon>lamiids</taxon>
        <taxon>Lamiales</taxon>
        <taxon>Plantaginaceae</taxon>
        <taxon>Cheloneae</taxon>
        <taxon>Penstemon</taxon>
    </lineage>
</organism>
<comment type="subcellular location">
    <subcellularLocation>
        <location evidence="1">Membrane</location>
        <topology evidence="1">Multi-pass membrane protein</topology>
    </subcellularLocation>
</comment>
<accession>A0ABR0CYI3</accession>
<gene>
    <name evidence="7" type="ORF">RD792_012536</name>
</gene>
<evidence type="ECO:0000256" key="4">
    <source>
        <dbReference type="ARBA" id="ARBA00022989"/>
    </source>
</evidence>
<dbReference type="InterPro" id="IPR045069">
    <property type="entry name" value="MATE_euk"/>
</dbReference>
<keyword evidence="3 6" id="KW-0812">Transmembrane</keyword>
<evidence type="ECO:0000256" key="1">
    <source>
        <dbReference type="ARBA" id="ARBA00004141"/>
    </source>
</evidence>
<feature type="transmembrane region" description="Helical" evidence="6">
    <location>
        <begin position="125"/>
        <end position="148"/>
    </location>
</feature>
<sequence length="457" mass="49447">MGSSDEKTDLQTPLILISGQEYDLDSKGKFTKDEILTEAKKQIFLAGPMMFVNLLMSLVQTISVMFVGHVGELALSGASMATSFASVTGFSLLVGMACALDTYCGQAYGAKQYHMLGVHMQRAMLVLLLVSIPLACIWATAGDILQILGQDRAIAVEAGIYARYMIPSIFPFALLQCQFRFLQTQNNVVPMMLTSGFTTLFHIPICWLLITKFGLGSKGAALANGISYWTNDVFLALYIVFSPSCKATWTGFSKEAVHNVSKFVWLAVPSAVMVCLEIWSYEIMVIVSGLLPNPTLETSVLSISVRVANELGAGRPKGARLAVFMATFMVAIESVVAVVVIILGRNIWGYCFSSEEDVVSYVSQMMLLIAVTNLADGVLSVLNGVARGCGWQKIGAIVNLASFYIIGIPLGVVLAFVLHLGGKGLWTGIIAAVFAQTIFLSIITIRTNWEAEVKFSC</sequence>
<dbReference type="PANTHER" id="PTHR11206">
    <property type="entry name" value="MULTIDRUG RESISTANCE PROTEIN"/>
    <property type="match status" value="1"/>
</dbReference>
<evidence type="ECO:0000256" key="3">
    <source>
        <dbReference type="ARBA" id="ARBA00022692"/>
    </source>
</evidence>
<keyword evidence="5 6" id="KW-0472">Membrane</keyword>
<evidence type="ECO:0000256" key="5">
    <source>
        <dbReference type="ARBA" id="ARBA00023136"/>
    </source>
</evidence>
<protein>
    <recommendedName>
        <fullName evidence="6">Protein DETOXIFICATION</fullName>
    </recommendedName>
    <alternativeName>
        <fullName evidence="6">Multidrug and toxic compound extrusion protein</fullName>
    </alternativeName>
</protein>
<feature type="transmembrane region" description="Helical" evidence="6">
    <location>
        <begin position="189"/>
        <end position="210"/>
    </location>
</feature>
<keyword evidence="4 6" id="KW-1133">Transmembrane helix</keyword>
<feature type="transmembrane region" description="Helical" evidence="6">
    <location>
        <begin position="50"/>
        <end position="71"/>
    </location>
</feature>
<dbReference type="Pfam" id="PF01554">
    <property type="entry name" value="MatE"/>
    <property type="match status" value="2"/>
</dbReference>
<evidence type="ECO:0000256" key="2">
    <source>
        <dbReference type="ARBA" id="ARBA00010199"/>
    </source>
</evidence>
<dbReference type="InterPro" id="IPR002528">
    <property type="entry name" value="MATE_fam"/>
</dbReference>
<reference evidence="7 8" key="1">
    <citation type="journal article" date="2023" name="bioRxiv">
        <title>Genome report: Whole genome sequence and annotation of Penstemon davidsonii.</title>
        <authorList>
            <person name="Ostevik K.L."/>
            <person name="Alabady M."/>
            <person name="Zhang M."/>
            <person name="Rausher M.D."/>
        </authorList>
    </citation>
    <scope>NUCLEOTIDE SEQUENCE [LARGE SCALE GENOMIC DNA]</scope>
    <source>
        <strain evidence="7">DNT005</strain>
        <tissue evidence="7">Whole leaf</tissue>
    </source>
</reference>
<proteinExistence type="inferred from homology"/>
<feature type="transmembrane region" description="Helical" evidence="6">
    <location>
        <begin position="397"/>
        <end position="418"/>
    </location>
</feature>
<comment type="caution">
    <text evidence="7">The sequence shown here is derived from an EMBL/GenBank/DDBJ whole genome shotgun (WGS) entry which is preliminary data.</text>
</comment>
<dbReference type="NCBIfam" id="TIGR00797">
    <property type="entry name" value="matE"/>
    <property type="match status" value="1"/>
</dbReference>
<feature type="transmembrane region" description="Helical" evidence="6">
    <location>
        <begin position="321"/>
        <end position="344"/>
    </location>
</feature>
<evidence type="ECO:0000313" key="7">
    <source>
        <dbReference type="EMBL" id="KAK4481631.1"/>
    </source>
</evidence>
<feature type="transmembrane region" description="Helical" evidence="6">
    <location>
        <begin position="160"/>
        <end position="177"/>
    </location>
</feature>
<evidence type="ECO:0000256" key="6">
    <source>
        <dbReference type="RuleBase" id="RU004914"/>
    </source>
</evidence>
<feature type="transmembrane region" description="Helical" evidence="6">
    <location>
        <begin position="424"/>
        <end position="445"/>
    </location>
</feature>
<evidence type="ECO:0000313" key="8">
    <source>
        <dbReference type="Proteomes" id="UP001291926"/>
    </source>
</evidence>
<dbReference type="Proteomes" id="UP001291926">
    <property type="component" value="Unassembled WGS sequence"/>
</dbReference>
<feature type="transmembrane region" description="Helical" evidence="6">
    <location>
        <begin position="83"/>
        <end position="104"/>
    </location>
</feature>